<dbReference type="RefSeq" id="XP_068370639.1">
    <property type="nucleotide sequence ID" value="XM_068490748.1"/>
</dbReference>
<keyword evidence="5" id="KW-0333">Golgi apparatus</keyword>
<gene>
    <name evidence="8" type="ORF">TRFO_02535</name>
</gene>
<feature type="domain" description="Vps52 C-terminal" evidence="7">
    <location>
        <begin position="285"/>
        <end position="562"/>
    </location>
</feature>
<protein>
    <recommendedName>
        <fullName evidence="10">Vps52 / Sac2 family protein</fullName>
    </recommendedName>
</protein>
<proteinExistence type="inferred from homology"/>
<keyword evidence="3" id="KW-0813">Transport</keyword>
<dbReference type="InterPro" id="IPR016159">
    <property type="entry name" value="Cullin_repeat-like_dom_sf"/>
</dbReference>
<evidence type="ECO:0000256" key="5">
    <source>
        <dbReference type="ARBA" id="ARBA00023034"/>
    </source>
</evidence>
<comment type="caution">
    <text evidence="8">The sequence shown here is derived from an EMBL/GenBank/DDBJ whole genome shotgun (WGS) entry which is preliminary data.</text>
</comment>
<organism evidence="8 9">
    <name type="scientific">Tritrichomonas foetus</name>
    <dbReference type="NCBI Taxonomy" id="1144522"/>
    <lineage>
        <taxon>Eukaryota</taxon>
        <taxon>Metamonada</taxon>
        <taxon>Parabasalia</taxon>
        <taxon>Tritrichomonadida</taxon>
        <taxon>Tritrichomonadidae</taxon>
        <taxon>Tritrichomonas</taxon>
    </lineage>
</organism>
<dbReference type="Proteomes" id="UP000179807">
    <property type="component" value="Unassembled WGS sequence"/>
</dbReference>
<name>A0A1J4L1W1_9EUKA</name>
<dbReference type="GO" id="GO:0015031">
    <property type="term" value="P:protein transport"/>
    <property type="evidence" value="ECO:0007669"/>
    <property type="project" value="UniProtKB-KW"/>
</dbReference>
<evidence type="ECO:0000313" key="9">
    <source>
        <dbReference type="Proteomes" id="UP000179807"/>
    </source>
</evidence>
<evidence type="ECO:0000313" key="8">
    <source>
        <dbReference type="EMBL" id="OHT17503.1"/>
    </source>
</evidence>
<comment type="subcellular location">
    <subcellularLocation>
        <location evidence="1">Golgi apparatus</location>
        <location evidence="1">trans-Golgi network</location>
    </subcellularLocation>
</comment>
<keyword evidence="9" id="KW-1185">Reference proteome</keyword>
<dbReference type="GO" id="GO:0000938">
    <property type="term" value="C:GARP complex"/>
    <property type="evidence" value="ECO:0007669"/>
    <property type="project" value="TreeGrafter"/>
</dbReference>
<reference evidence="8" key="1">
    <citation type="submission" date="2016-10" db="EMBL/GenBank/DDBJ databases">
        <authorList>
            <person name="Benchimol M."/>
            <person name="Almeida L.G."/>
            <person name="Vasconcelos A.T."/>
            <person name="Perreira-Neves A."/>
            <person name="Rosa I.A."/>
            <person name="Tasca T."/>
            <person name="Bogo M.R."/>
            <person name="de Souza W."/>
        </authorList>
    </citation>
    <scope>NUCLEOTIDE SEQUENCE [LARGE SCALE GENOMIC DNA]</scope>
    <source>
        <strain evidence="8">K</strain>
    </source>
</reference>
<dbReference type="OrthoDB" id="19482at2759"/>
<sequence length="707" mass="81226">MSDLTDENLLAEDLDLNMPEIVDITTKEVDFNEMEQDIQRFASNEAVRAVLEKGVDLQNYGAKIQENLEAAEQASINDYLRQIDRVEQLHEEISTCDSALETMEDLLMQFKESLGQISSDIRTLQSKSQDITIKLNNRKGLDKYLGEFTKKVTISNDFSKKITEGKDIGPNYVKLLLELNDKLKFVHRKDIKTSQAAKEITGSLEKLRNKAAENVRKWIVTKTNQLRDAFNRDSDPNTLGFEQQDSLDKLSIQNSMMRCRFLFKFLKENTPDVQQGARSYYIDVVSKIYLETFRNMSKRLTNQMAQISMSPETIIPAPPQKQGMFKSKRVVRESTLFFSIGDRQKLLNDVLGPPQIFTQDSYPVEALMRSLYQSLIDAVTSEHAFSSEFFDDDNITGEIFAPTTADLEQFLDKLLAKITDPVCIILLLRFAIAQKAEMQRRRVFKIDQHLSNVQSKLTSRFRAIIAFNQTAIENCDPKMFVDNEATAHHANAMTRRFAEFSMSLSQLMSDDISDMMTPELHMIAASVIDLIERTSREFKSQELSAVFQINNYYLIFSTLQTINGCPLLDLFQQKLGDCTTYFVELVIKINFPKLVETVRRAFTKLETREEPLNTGIGESELKEIAVDFKTYHIERMKQISESQMLKFGDFQNGRVILQIIAKRLVLYWAKFDQLCRFIVKGGSPAWFSNLISSQQLVFNIKPMTDSF</sequence>
<dbReference type="InterPro" id="IPR048361">
    <property type="entry name" value="Vps52_C"/>
</dbReference>
<evidence type="ECO:0000256" key="3">
    <source>
        <dbReference type="ARBA" id="ARBA00022448"/>
    </source>
</evidence>
<dbReference type="VEuPathDB" id="TrichDB:TRFO_02535"/>
<feature type="domain" description="Vps52 coiled-coil" evidence="6">
    <location>
        <begin position="78"/>
        <end position="230"/>
    </location>
</feature>
<dbReference type="GO" id="GO:0019905">
    <property type="term" value="F:syntaxin binding"/>
    <property type="evidence" value="ECO:0007669"/>
    <property type="project" value="TreeGrafter"/>
</dbReference>
<dbReference type="GO" id="GO:0042147">
    <property type="term" value="P:retrograde transport, endosome to Golgi"/>
    <property type="evidence" value="ECO:0007669"/>
    <property type="project" value="TreeGrafter"/>
</dbReference>
<dbReference type="EMBL" id="MLAK01000002">
    <property type="protein sequence ID" value="OHT17503.1"/>
    <property type="molecule type" value="Genomic_DNA"/>
</dbReference>
<evidence type="ECO:0008006" key="10">
    <source>
        <dbReference type="Google" id="ProtNLM"/>
    </source>
</evidence>
<dbReference type="InterPro" id="IPR048319">
    <property type="entry name" value="Vps52_CC"/>
</dbReference>
<dbReference type="PANTHER" id="PTHR14190">
    <property type="entry name" value="SUPPRESSOR OF ACTIN MUTATIONS 2/VACUOLAR PROTEIN SORTING 52"/>
    <property type="match status" value="1"/>
</dbReference>
<dbReference type="Pfam" id="PF20655">
    <property type="entry name" value="Vps52_C"/>
    <property type="match status" value="1"/>
</dbReference>
<evidence type="ECO:0000256" key="2">
    <source>
        <dbReference type="ARBA" id="ARBA00008180"/>
    </source>
</evidence>
<dbReference type="AlphaFoldDB" id="A0A1J4L1W1"/>
<evidence type="ECO:0000256" key="4">
    <source>
        <dbReference type="ARBA" id="ARBA00022927"/>
    </source>
</evidence>
<dbReference type="GeneID" id="94825452"/>
<dbReference type="GO" id="GO:0005829">
    <property type="term" value="C:cytosol"/>
    <property type="evidence" value="ECO:0007669"/>
    <property type="project" value="GOC"/>
</dbReference>
<comment type="similarity">
    <text evidence="2">Belongs to the VPS52 family.</text>
</comment>
<dbReference type="Pfam" id="PF04129">
    <property type="entry name" value="Vps52_CC"/>
    <property type="match status" value="1"/>
</dbReference>
<evidence type="ECO:0000259" key="7">
    <source>
        <dbReference type="Pfam" id="PF20655"/>
    </source>
</evidence>
<evidence type="ECO:0000256" key="1">
    <source>
        <dbReference type="ARBA" id="ARBA00004601"/>
    </source>
</evidence>
<accession>A0A1J4L1W1</accession>
<evidence type="ECO:0000259" key="6">
    <source>
        <dbReference type="Pfam" id="PF04129"/>
    </source>
</evidence>
<dbReference type="InterPro" id="IPR007258">
    <property type="entry name" value="Vps52"/>
</dbReference>
<dbReference type="SUPFAM" id="SSF74788">
    <property type="entry name" value="Cullin repeat-like"/>
    <property type="match status" value="1"/>
</dbReference>
<keyword evidence="4" id="KW-0653">Protein transport</keyword>
<dbReference type="PANTHER" id="PTHR14190:SF7">
    <property type="entry name" value="VACUOLAR PROTEIN SORTING-ASSOCIATED PROTEIN 52 HOMOLOG"/>
    <property type="match status" value="1"/>
</dbReference>
<dbReference type="GO" id="GO:0006896">
    <property type="term" value="P:Golgi to vacuole transport"/>
    <property type="evidence" value="ECO:0007669"/>
    <property type="project" value="TreeGrafter"/>
</dbReference>
<dbReference type="GO" id="GO:0032456">
    <property type="term" value="P:endocytic recycling"/>
    <property type="evidence" value="ECO:0007669"/>
    <property type="project" value="TreeGrafter"/>
</dbReference>